<dbReference type="PANTHER" id="PTHR11214:SF3">
    <property type="entry name" value="BETA-1,3-GALACTOSYLTRANSFERASE 6"/>
    <property type="match status" value="1"/>
</dbReference>
<dbReference type="EC" id="2.4.1.-" evidence="10"/>
<organism evidence="12 13">
    <name type="scientific">Porites lobata</name>
    <dbReference type="NCBI Taxonomy" id="104759"/>
    <lineage>
        <taxon>Eukaryota</taxon>
        <taxon>Metazoa</taxon>
        <taxon>Cnidaria</taxon>
        <taxon>Anthozoa</taxon>
        <taxon>Hexacorallia</taxon>
        <taxon>Scleractinia</taxon>
        <taxon>Fungiina</taxon>
        <taxon>Poritidae</taxon>
        <taxon>Porites</taxon>
    </lineage>
</organism>
<protein>
    <recommendedName>
        <fullName evidence="10">Hexosyltransferase</fullName>
        <ecNumber evidence="10">2.4.1.-</ecNumber>
    </recommendedName>
</protein>
<gene>
    <name evidence="12" type="ORF">PLOB_00012885</name>
</gene>
<keyword evidence="13" id="KW-1185">Reference proteome</keyword>
<comment type="similarity">
    <text evidence="2 10">Belongs to the glycosyltransferase 31 family.</text>
</comment>
<keyword evidence="7 10" id="KW-1133">Transmembrane helix</keyword>
<keyword evidence="4" id="KW-0808">Transferase</keyword>
<dbReference type="Proteomes" id="UP001159405">
    <property type="component" value="Unassembled WGS sequence"/>
</dbReference>
<evidence type="ECO:0000256" key="10">
    <source>
        <dbReference type="RuleBase" id="RU363063"/>
    </source>
</evidence>
<comment type="subcellular location">
    <subcellularLocation>
        <location evidence="1 10">Golgi apparatus membrane</location>
        <topology evidence="1 10">Single-pass type II membrane protein</topology>
    </subcellularLocation>
</comment>
<accession>A0ABN8R0T6</accession>
<evidence type="ECO:0000256" key="7">
    <source>
        <dbReference type="ARBA" id="ARBA00022989"/>
    </source>
</evidence>
<evidence type="ECO:0000256" key="5">
    <source>
        <dbReference type="ARBA" id="ARBA00022692"/>
    </source>
</evidence>
<feature type="compositionally biased region" description="Low complexity" evidence="11">
    <location>
        <begin position="84"/>
        <end position="98"/>
    </location>
</feature>
<name>A0ABN8R0T6_9CNID</name>
<comment type="caution">
    <text evidence="12">The sequence shown here is derived from an EMBL/GenBank/DDBJ whole genome shotgun (WGS) entry which is preliminary data.</text>
</comment>
<dbReference type="InterPro" id="IPR002659">
    <property type="entry name" value="Glyco_trans_31"/>
</dbReference>
<keyword evidence="9 10" id="KW-0472">Membrane</keyword>
<evidence type="ECO:0000256" key="6">
    <source>
        <dbReference type="ARBA" id="ARBA00022968"/>
    </source>
</evidence>
<sequence length="372" mass="42661">MPSPVLYLSRANKRFVKKVVSLMYATVTIAMITLFVRDWTQLSWQIETSGSQGRSRQLRSVEIYTEIELVPGTTESKGHRLERPTPATEPTKATAENWETTSATAAATTGSVDPSLPHKTTLTTRNTCNRHYFLLIIVSSSPAHFNQRALIRQTWASDSFLNSRWKTVFLLGQSENYTEELQREEEFYGDLIRADYYEDYWNQTFKIEMGFEWADRYCSFSFLLKADDDVFINTPAVLNLLNKSSTPKEKLYTGFVYKNPVVQRRGKWLVTREEYNETHFPNFCAGPGFILSRDVVRLFVDIFDTIPKFKIDDVYVGMLAKEAGVTGMHNSGFQTPPYLSKTCVLLDNTLVRHGAMGECLLKLYRKSMPIFS</sequence>
<keyword evidence="5 10" id="KW-0812">Transmembrane</keyword>
<evidence type="ECO:0000256" key="2">
    <source>
        <dbReference type="ARBA" id="ARBA00008661"/>
    </source>
</evidence>
<dbReference type="EMBL" id="CALNXK010000172">
    <property type="protein sequence ID" value="CAH3172362.1"/>
    <property type="molecule type" value="Genomic_DNA"/>
</dbReference>
<evidence type="ECO:0000313" key="13">
    <source>
        <dbReference type="Proteomes" id="UP001159405"/>
    </source>
</evidence>
<dbReference type="Pfam" id="PF01762">
    <property type="entry name" value="Galactosyl_T"/>
    <property type="match status" value="1"/>
</dbReference>
<dbReference type="Gene3D" id="3.90.550.50">
    <property type="match status" value="1"/>
</dbReference>
<evidence type="ECO:0000256" key="4">
    <source>
        <dbReference type="ARBA" id="ARBA00022679"/>
    </source>
</evidence>
<feature type="transmembrane region" description="Helical" evidence="10">
    <location>
        <begin position="19"/>
        <end position="36"/>
    </location>
</feature>
<evidence type="ECO:0000256" key="9">
    <source>
        <dbReference type="ARBA" id="ARBA00023136"/>
    </source>
</evidence>
<evidence type="ECO:0000256" key="8">
    <source>
        <dbReference type="ARBA" id="ARBA00023034"/>
    </source>
</evidence>
<proteinExistence type="inferred from homology"/>
<keyword evidence="6 10" id="KW-0735">Signal-anchor</keyword>
<evidence type="ECO:0000256" key="3">
    <source>
        <dbReference type="ARBA" id="ARBA00022676"/>
    </source>
</evidence>
<feature type="region of interest" description="Disordered" evidence="11">
    <location>
        <begin position="74"/>
        <end position="98"/>
    </location>
</feature>
<reference evidence="12 13" key="1">
    <citation type="submission" date="2022-05" db="EMBL/GenBank/DDBJ databases">
        <authorList>
            <consortium name="Genoscope - CEA"/>
            <person name="William W."/>
        </authorList>
    </citation>
    <scope>NUCLEOTIDE SEQUENCE [LARGE SCALE GENOMIC DNA]</scope>
</reference>
<evidence type="ECO:0000256" key="11">
    <source>
        <dbReference type="SAM" id="MobiDB-lite"/>
    </source>
</evidence>
<keyword evidence="3 10" id="KW-0328">Glycosyltransferase</keyword>
<dbReference type="PANTHER" id="PTHR11214">
    <property type="entry name" value="BETA-1,3-N-ACETYLGLUCOSAMINYLTRANSFERASE"/>
    <property type="match status" value="1"/>
</dbReference>
<evidence type="ECO:0000313" key="12">
    <source>
        <dbReference type="EMBL" id="CAH3172362.1"/>
    </source>
</evidence>
<evidence type="ECO:0000256" key="1">
    <source>
        <dbReference type="ARBA" id="ARBA00004323"/>
    </source>
</evidence>
<keyword evidence="8 10" id="KW-0333">Golgi apparatus</keyword>